<gene>
    <name evidence="1" type="ORF">HHI36_004000</name>
</gene>
<accession>A0ABD2NPX3</accession>
<reference evidence="1 2" key="1">
    <citation type="journal article" date="2021" name="BMC Biol.">
        <title>Horizontally acquired antibacterial genes associated with adaptive radiation of ladybird beetles.</title>
        <authorList>
            <person name="Li H.S."/>
            <person name="Tang X.F."/>
            <person name="Huang Y.H."/>
            <person name="Xu Z.Y."/>
            <person name="Chen M.L."/>
            <person name="Du X.Y."/>
            <person name="Qiu B.Y."/>
            <person name="Chen P.T."/>
            <person name="Zhang W."/>
            <person name="Slipinski A."/>
            <person name="Escalona H.E."/>
            <person name="Waterhouse R.M."/>
            <person name="Zwick A."/>
            <person name="Pang H."/>
        </authorList>
    </citation>
    <scope>NUCLEOTIDE SEQUENCE [LARGE SCALE GENOMIC DNA]</scope>
    <source>
        <strain evidence="1">SYSU2018</strain>
    </source>
</reference>
<name>A0ABD2NPX3_9CUCU</name>
<proteinExistence type="predicted"/>
<comment type="caution">
    <text evidence="1">The sequence shown here is derived from an EMBL/GenBank/DDBJ whole genome shotgun (WGS) entry which is preliminary data.</text>
</comment>
<organism evidence="1 2">
    <name type="scientific">Cryptolaemus montrouzieri</name>
    <dbReference type="NCBI Taxonomy" id="559131"/>
    <lineage>
        <taxon>Eukaryota</taxon>
        <taxon>Metazoa</taxon>
        <taxon>Ecdysozoa</taxon>
        <taxon>Arthropoda</taxon>
        <taxon>Hexapoda</taxon>
        <taxon>Insecta</taxon>
        <taxon>Pterygota</taxon>
        <taxon>Neoptera</taxon>
        <taxon>Endopterygota</taxon>
        <taxon>Coleoptera</taxon>
        <taxon>Polyphaga</taxon>
        <taxon>Cucujiformia</taxon>
        <taxon>Coccinelloidea</taxon>
        <taxon>Coccinellidae</taxon>
        <taxon>Scymninae</taxon>
        <taxon>Scymnini</taxon>
        <taxon>Cryptolaemus</taxon>
    </lineage>
</organism>
<dbReference type="EMBL" id="JABFTP020000144">
    <property type="protein sequence ID" value="KAL3280768.1"/>
    <property type="molecule type" value="Genomic_DNA"/>
</dbReference>
<dbReference type="InterPro" id="IPR036691">
    <property type="entry name" value="Endo/exonu/phosph_ase_sf"/>
</dbReference>
<evidence type="ECO:0000313" key="2">
    <source>
        <dbReference type="Proteomes" id="UP001516400"/>
    </source>
</evidence>
<dbReference type="SUPFAM" id="SSF56219">
    <property type="entry name" value="DNase I-like"/>
    <property type="match status" value="1"/>
</dbReference>
<dbReference type="Proteomes" id="UP001516400">
    <property type="component" value="Unassembled WGS sequence"/>
</dbReference>
<dbReference type="AlphaFoldDB" id="A0ABD2NPX3"/>
<evidence type="ECO:0000313" key="1">
    <source>
        <dbReference type="EMBL" id="KAL3280768.1"/>
    </source>
</evidence>
<dbReference type="Gene3D" id="3.60.10.10">
    <property type="entry name" value="Endonuclease/exonuclease/phosphatase"/>
    <property type="match status" value="1"/>
</dbReference>
<protein>
    <submittedName>
        <fullName evidence="1">Uncharacterized protein</fullName>
    </submittedName>
</protein>
<keyword evidence="2" id="KW-1185">Reference proteome</keyword>
<sequence>MAKNLDNLMLLLHDFDLHFNDIIILSETYRTSSVAQCNVPGYQLFYNSADKNNGVIVLVKNTIMCEFSAEKLPISLATVCRITCVVNGIKIGITAVYKLPTIPKNDFVKDIHNYVEINELGSDNNLELLVGDRIWIC</sequence>